<proteinExistence type="predicted"/>
<protein>
    <recommendedName>
        <fullName evidence="3">Lipoprotein</fullName>
    </recommendedName>
</protein>
<keyword evidence="2" id="KW-1185">Reference proteome</keyword>
<comment type="caution">
    <text evidence="1">The sequence shown here is derived from an EMBL/GenBank/DDBJ whole genome shotgun (WGS) entry which is preliminary data.</text>
</comment>
<name>A0ABP8N8N4_9BACT</name>
<accession>A0ABP8N8N4</accession>
<reference evidence="2" key="1">
    <citation type="journal article" date="2019" name="Int. J. Syst. Evol. Microbiol.">
        <title>The Global Catalogue of Microorganisms (GCM) 10K type strain sequencing project: providing services to taxonomists for standard genome sequencing and annotation.</title>
        <authorList>
            <consortium name="The Broad Institute Genomics Platform"/>
            <consortium name="The Broad Institute Genome Sequencing Center for Infectious Disease"/>
            <person name="Wu L."/>
            <person name="Ma J."/>
        </authorList>
    </citation>
    <scope>NUCLEOTIDE SEQUENCE [LARGE SCALE GENOMIC DNA]</scope>
    <source>
        <strain evidence="2">JCM 32105</strain>
    </source>
</reference>
<evidence type="ECO:0008006" key="3">
    <source>
        <dbReference type="Google" id="ProtNLM"/>
    </source>
</evidence>
<gene>
    <name evidence="1" type="ORF">GCM10023093_05880</name>
</gene>
<sequence>MKGSLLLVLVLLLGLWGCTKWRPKEYPDPNEVLPTAVWKLNFYDMAGYETDCRVPTTVVFNKDKTGFYYYANACDSPKIDTIKFSWYYNKGELRLMLTIKSGPDIGKVAQNQFIVCDYDQVNMICRSGNMSVYSKTRHLVDGYFKPL</sequence>
<evidence type="ECO:0000313" key="1">
    <source>
        <dbReference type="EMBL" id="GAA4461362.1"/>
    </source>
</evidence>
<evidence type="ECO:0000313" key="2">
    <source>
        <dbReference type="Proteomes" id="UP001500067"/>
    </source>
</evidence>
<dbReference type="RefSeq" id="WP_345078299.1">
    <property type="nucleotide sequence ID" value="NZ_BAABFA010000005.1"/>
</dbReference>
<dbReference type="EMBL" id="BAABFA010000005">
    <property type="protein sequence ID" value="GAA4461362.1"/>
    <property type="molecule type" value="Genomic_DNA"/>
</dbReference>
<dbReference type="Proteomes" id="UP001500067">
    <property type="component" value="Unassembled WGS sequence"/>
</dbReference>
<organism evidence="1 2">
    <name type="scientific">Nemorincola caseinilytica</name>
    <dbReference type="NCBI Taxonomy" id="2054315"/>
    <lineage>
        <taxon>Bacteria</taxon>
        <taxon>Pseudomonadati</taxon>
        <taxon>Bacteroidota</taxon>
        <taxon>Chitinophagia</taxon>
        <taxon>Chitinophagales</taxon>
        <taxon>Chitinophagaceae</taxon>
        <taxon>Nemorincola</taxon>
    </lineage>
</organism>